<protein>
    <submittedName>
        <fullName evidence="1">Uncharacterized protein</fullName>
    </submittedName>
</protein>
<sequence>MPGHHLSLQSSSDYSGGGESYYALDTSYIPSLRHCQEQINKKINYQGKSVGILKNEIALIKWMVSGPDISRSLRKLPSLDQRMTYGVRTMKIHEHLNTVLKIL</sequence>
<dbReference type="AlphaFoldDB" id="A0A4Y2WZY6"/>
<keyword evidence="2" id="KW-1185">Reference proteome</keyword>
<dbReference type="OrthoDB" id="5988687at2759"/>
<reference evidence="1 2" key="1">
    <citation type="journal article" date="2019" name="Sci. Rep.">
        <title>Orb-weaving spider Araneus ventricosus genome elucidates the spidroin gene catalogue.</title>
        <authorList>
            <person name="Kono N."/>
            <person name="Nakamura H."/>
            <person name="Ohtoshi R."/>
            <person name="Moran D.A.P."/>
            <person name="Shinohara A."/>
            <person name="Yoshida Y."/>
            <person name="Fujiwara M."/>
            <person name="Mori M."/>
            <person name="Tomita M."/>
            <person name="Arakawa K."/>
        </authorList>
    </citation>
    <scope>NUCLEOTIDE SEQUENCE [LARGE SCALE GENOMIC DNA]</scope>
</reference>
<dbReference type="EMBL" id="BGPR01069110">
    <property type="protein sequence ID" value="GBO42849.1"/>
    <property type="molecule type" value="Genomic_DNA"/>
</dbReference>
<evidence type="ECO:0000313" key="1">
    <source>
        <dbReference type="EMBL" id="GBO42849.1"/>
    </source>
</evidence>
<comment type="caution">
    <text evidence="1">The sequence shown here is derived from an EMBL/GenBank/DDBJ whole genome shotgun (WGS) entry which is preliminary data.</text>
</comment>
<gene>
    <name evidence="1" type="ORF">AVEN_106498_1</name>
</gene>
<proteinExistence type="predicted"/>
<dbReference type="Proteomes" id="UP000499080">
    <property type="component" value="Unassembled WGS sequence"/>
</dbReference>
<organism evidence="1 2">
    <name type="scientific">Araneus ventricosus</name>
    <name type="common">Orbweaver spider</name>
    <name type="synonym">Epeira ventricosa</name>
    <dbReference type="NCBI Taxonomy" id="182803"/>
    <lineage>
        <taxon>Eukaryota</taxon>
        <taxon>Metazoa</taxon>
        <taxon>Ecdysozoa</taxon>
        <taxon>Arthropoda</taxon>
        <taxon>Chelicerata</taxon>
        <taxon>Arachnida</taxon>
        <taxon>Araneae</taxon>
        <taxon>Araneomorphae</taxon>
        <taxon>Entelegynae</taxon>
        <taxon>Araneoidea</taxon>
        <taxon>Araneidae</taxon>
        <taxon>Araneus</taxon>
    </lineage>
</organism>
<accession>A0A4Y2WZY6</accession>
<name>A0A4Y2WZY6_ARAVE</name>
<evidence type="ECO:0000313" key="2">
    <source>
        <dbReference type="Proteomes" id="UP000499080"/>
    </source>
</evidence>